<dbReference type="EMBL" id="VJND01000018">
    <property type="protein sequence ID" value="TSE23347.1"/>
    <property type="molecule type" value="Genomic_DNA"/>
</dbReference>
<accession>A0A554WIE4</accession>
<dbReference type="AlphaFoldDB" id="A0A554WIE4"/>
<protein>
    <submittedName>
        <fullName evidence="1">Uncharacterized protein</fullName>
    </submittedName>
</protein>
<comment type="caution">
    <text evidence="1">The sequence shown here is derived from an EMBL/GenBank/DDBJ whole genome shotgun (WGS) entry which is preliminary data.</text>
</comment>
<evidence type="ECO:0000313" key="1">
    <source>
        <dbReference type="EMBL" id="TSE23347.1"/>
    </source>
</evidence>
<gene>
    <name evidence="1" type="ORF">Tsedi_02242</name>
</gene>
<proteinExistence type="predicted"/>
<organism evidence="1 2">
    <name type="scientific">Tepidimonas sediminis</name>
    <dbReference type="NCBI Taxonomy" id="2588941"/>
    <lineage>
        <taxon>Bacteria</taxon>
        <taxon>Pseudomonadati</taxon>
        <taxon>Pseudomonadota</taxon>
        <taxon>Betaproteobacteria</taxon>
        <taxon>Burkholderiales</taxon>
        <taxon>Tepidimonas</taxon>
    </lineage>
</organism>
<name>A0A554WIE4_9BURK</name>
<keyword evidence="2" id="KW-1185">Reference proteome</keyword>
<sequence>MKTLSTVMSVIGLPGSSAMYCSARSIAARLTGSFSRSGSGTRALTGTTISGEVPQVTCGSI</sequence>
<evidence type="ECO:0000313" key="2">
    <source>
        <dbReference type="Proteomes" id="UP000320225"/>
    </source>
</evidence>
<reference evidence="1 2" key="1">
    <citation type="submission" date="2019-07" db="EMBL/GenBank/DDBJ databases">
        <title>Tepidimonas sediminis YIM 72259 draft genome.</title>
        <authorList>
            <person name="Da Costa M.S."/>
            <person name="Froufe H.J.C."/>
            <person name="Egas C."/>
            <person name="Albuquerque L."/>
        </authorList>
    </citation>
    <scope>NUCLEOTIDE SEQUENCE [LARGE SCALE GENOMIC DNA]</scope>
    <source>
        <strain evidence="1 2">YIM 72259</strain>
    </source>
</reference>
<dbReference type="Proteomes" id="UP000320225">
    <property type="component" value="Unassembled WGS sequence"/>
</dbReference>